<keyword evidence="8" id="KW-1185">Reference proteome</keyword>
<accession>A0A177FIT0</accession>
<dbReference type="GeneID" id="34597842"/>
<dbReference type="Pfam" id="PF00561">
    <property type="entry name" value="Abhydrolase_1"/>
    <property type="match status" value="1"/>
</dbReference>
<gene>
    <name evidence="7" type="ORF">AYO21_02668</name>
</gene>
<evidence type="ECO:0000256" key="4">
    <source>
        <dbReference type="SAM" id="SignalP"/>
    </source>
</evidence>
<name>A0A177FIT0_9EURO</name>
<evidence type="ECO:0000256" key="3">
    <source>
        <dbReference type="ARBA" id="ARBA00022801"/>
    </source>
</evidence>
<dbReference type="AlphaFoldDB" id="A0A177FIT0"/>
<dbReference type="PANTHER" id="PTHR43248">
    <property type="entry name" value="2-SUCCINYL-6-HYDROXY-2,4-CYCLOHEXADIENE-1-CARBOXYLATE SYNTHASE"/>
    <property type="match status" value="1"/>
</dbReference>
<dbReference type="Gene3D" id="3.40.50.1820">
    <property type="entry name" value="alpha/beta hydrolase"/>
    <property type="match status" value="1"/>
</dbReference>
<dbReference type="Proteomes" id="UP000077002">
    <property type="component" value="Unassembled WGS sequence"/>
</dbReference>
<dbReference type="InterPro" id="IPR029058">
    <property type="entry name" value="AB_hydrolase_fold"/>
</dbReference>
<dbReference type="OrthoDB" id="425534at2759"/>
<protein>
    <submittedName>
        <fullName evidence="7">Uncharacterized protein</fullName>
    </submittedName>
</protein>
<dbReference type="InterPro" id="IPR000073">
    <property type="entry name" value="AB_hydrolase_1"/>
</dbReference>
<evidence type="ECO:0000259" key="5">
    <source>
        <dbReference type="Pfam" id="PF00561"/>
    </source>
</evidence>
<feature type="domain" description="Peptidase S33 tripeptidyl aminopeptidase-like C-terminal" evidence="6">
    <location>
        <begin position="405"/>
        <end position="498"/>
    </location>
</feature>
<evidence type="ECO:0000313" key="8">
    <source>
        <dbReference type="Proteomes" id="UP000077002"/>
    </source>
</evidence>
<evidence type="ECO:0000256" key="2">
    <source>
        <dbReference type="ARBA" id="ARBA00022729"/>
    </source>
</evidence>
<evidence type="ECO:0000259" key="6">
    <source>
        <dbReference type="Pfam" id="PF08386"/>
    </source>
</evidence>
<reference evidence="7 8" key="1">
    <citation type="submission" date="2016-03" db="EMBL/GenBank/DDBJ databases">
        <title>Draft genome sequence of the Fonsecaea monophora CBS 269.37.</title>
        <authorList>
            <person name="Bombassaro A."/>
            <person name="Vinicius W.A."/>
            <person name="De Hoog S."/>
            <person name="Sun J."/>
            <person name="Souza E.M."/>
            <person name="Raittz R.T."/>
            <person name="Costa F."/>
            <person name="Leao A.C."/>
            <person name="Tadra-Sfeir M.Z."/>
            <person name="Baura V."/>
            <person name="Balsanelli E."/>
            <person name="Pedrosa F.O."/>
            <person name="Moreno L.F."/>
            <person name="Steffens M.B."/>
            <person name="Xi L."/>
            <person name="Bocca A.L."/>
            <person name="Felipe M.S."/>
            <person name="Teixeira M."/>
            <person name="Telles Filho F.Q."/>
            <person name="Azevedo C.M."/>
            <person name="Gomes R."/>
            <person name="Vicente V.A."/>
        </authorList>
    </citation>
    <scope>NUCLEOTIDE SEQUENCE [LARGE SCALE GENOMIC DNA]</scope>
    <source>
        <strain evidence="7 8">CBS 269.37</strain>
    </source>
</reference>
<feature type="domain" description="AB hydrolase-1" evidence="5">
    <location>
        <begin position="87"/>
        <end position="287"/>
    </location>
</feature>
<feature type="chain" id="PRO_5008061175" evidence="4">
    <location>
        <begin position="23"/>
        <end position="501"/>
    </location>
</feature>
<proteinExistence type="inferred from homology"/>
<evidence type="ECO:0000256" key="1">
    <source>
        <dbReference type="ARBA" id="ARBA00010088"/>
    </source>
</evidence>
<keyword evidence="2 4" id="KW-0732">Signal</keyword>
<comment type="caution">
    <text evidence="7">The sequence shown here is derived from an EMBL/GenBank/DDBJ whole genome shotgun (WGS) entry which is preliminary data.</text>
</comment>
<dbReference type="InterPro" id="IPR013595">
    <property type="entry name" value="Pept_S33_TAP-like_C"/>
</dbReference>
<dbReference type="EMBL" id="LVKK01000012">
    <property type="protein sequence ID" value="OAG43049.1"/>
    <property type="molecule type" value="Genomic_DNA"/>
</dbReference>
<sequence>MIYPAYLFVPLIATLLRGTALAIPAPTQTTPSTNSSLNWTPCPSPFPQNFQCAELSAPLHYSRANEQTVTLNVVKIPAKNSSARLGTLVFQEGGPGYPTAAHLISYDNQVGWQRIQERFDVVALDSRGVGVNYPMKCDPQLWNQFASTLSYPKTEQQWQQTLEFFENFGSDCKNRTGAEIWPTFDTLTSARDLETLRSALGEGGINYYGLSWGSQRGQQYAQLYPNNIRTLALDSVLDHTSQPENLIVDSAISFGLAADFFYDWASTNKSSVLYGQDVKTLFLNLAKQLDQTPATLTECVQSGNCYPNVTRQDLLSFLSGQLDFTRSFPSLAQAIAEMAQGNYSVLAAPIVTEETSSAWSFMIGCNDWSTNETYVDFSNRLIAERELTGAPEGGDYVGATAWDLWMLYCPRWPTDVSNPPKPLDIANTSAPVLLVNALWDPETPYSGAVNVQRQIGGSVLLTRHGEGHGSFLVDGGGEAMDIIMEYLLTGALPAPGTVVYS</sequence>
<dbReference type="Pfam" id="PF08386">
    <property type="entry name" value="Abhydrolase_4"/>
    <property type="match status" value="1"/>
</dbReference>
<dbReference type="SUPFAM" id="SSF53474">
    <property type="entry name" value="alpha/beta-Hydrolases"/>
    <property type="match status" value="1"/>
</dbReference>
<dbReference type="PANTHER" id="PTHR43248:SF29">
    <property type="entry name" value="TRIPEPTIDYL AMINOPEPTIDASE"/>
    <property type="match status" value="1"/>
</dbReference>
<evidence type="ECO:0000313" key="7">
    <source>
        <dbReference type="EMBL" id="OAG43049.1"/>
    </source>
</evidence>
<organism evidence="7 8">
    <name type="scientific">Fonsecaea monophora</name>
    <dbReference type="NCBI Taxonomy" id="254056"/>
    <lineage>
        <taxon>Eukaryota</taxon>
        <taxon>Fungi</taxon>
        <taxon>Dikarya</taxon>
        <taxon>Ascomycota</taxon>
        <taxon>Pezizomycotina</taxon>
        <taxon>Eurotiomycetes</taxon>
        <taxon>Chaetothyriomycetidae</taxon>
        <taxon>Chaetothyriales</taxon>
        <taxon>Herpotrichiellaceae</taxon>
        <taxon>Fonsecaea</taxon>
    </lineage>
</organism>
<keyword evidence="3" id="KW-0378">Hydrolase</keyword>
<feature type="signal peptide" evidence="4">
    <location>
        <begin position="1"/>
        <end position="22"/>
    </location>
</feature>
<dbReference type="GO" id="GO:0016787">
    <property type="term" value="F:hydrolase activity"/>
    <property type="evidence" value="ECO:0007669"/>
    <property type="project" value="UniProtKB-KW"/>
</dbReference>
<dbReference type="RefSeq" id="XP_022515001.1">
    <property type="nucleotide sequence ID" value="XM_022652645.1"/>
</dbReference>
<dbReference type="InterPro" id="IPR051601">
    <property type="entry name" value="Serine_prot/Carboxylest_S33"/>
</dbReference>
<comment type="similarity">
    <text evidence="1">Belongs to the peptidase S33 family.</text>
</comment>